<dbReference type="EMBL" id="VSSQ01031714">
    <property type="protein sequence ID" value="MPM82722.1"/>
    <property type="molecule type" value="Genomic_DNA"/>
</dbReference>
<name>A0A645D1W9_9ZZZZ</name>
<comment type="caution">
    <text evidence="1">The sequence shown here is derived from an EMBL/GenBank/DDBJ whole genome shotgun (WGS) entry which is preliminary data.</text>
</comment>
<protein>
    <submittedName>
        <fullName evidence="1">Uncharacterized protein</fullName>
    </submittedName>
</protein>
<gene>
    <name evidence="1" type="ORF">SDC9_129784</name>
</gene>
<proteinExistence type="predicted"/>
<sequence length="167" mass="18950">MLQLFDSQFMLGKNIALPKQEEQDVPFRHLLKPAFAQRTAIQVVRNGPKQEAQLFLLHIQTADLAVNAADPVLHQPQHRAQLTVFKILLDGLQGHPHAFEKQDGFQMGELLDPVIPVPGLLVFIGWLEQIDLVVVPQRLRGNGVQPRHLPNCDFCRHTSSPRQFYSK</sequence>
<evidence type="ECO:0000313" key="1">
    <source>
        <dbReference type="EMBL" id="MPM82722.1"/>
    </source>
</evidence>
<dbReference type="AlphaFoldDB" id="A0A645D1W9"/>
<organism evidence="1">
    <name type="scientific">bioreactor metagenome</name>
    <dbReference type="NCBI Taxonomy" id="1076179"/>
    <lineage>
        <taxon>unclassified sequences</taxon>
        <taxon>metagenomes</taxon>
        <taxon>ecological metagenomes</taxon>
    </lineage>
</organism>
<reference evidence="1" key="1">
    <citation type="submission" date="2019-08" db="EMBL/GenBank/DDBJ databases">
        <authorList>
            <person name="Kucharzyk K."/>
            <person name="Murdoch R.W."/>
            <person name="Higgins S."/>
            <person name="Loffler F."/>
        </authorList>
    </citation>
    <scope>NUCLEOTIDE SEQUENCE</scope>
</reference>
<accession>A0A645D1W9</accession>